<keyword evidence="3" id="KW-1185">Reference proteome</keyword>
<protein>
    <submittedName>
        <fullName evidence="1">Uncharacterized protein</fullName>
    </submittedName>
</protein>
<reference evidence="1" key="1">
    <citation type="submission" date="2021-06" db="EMBL/GenBank/DDBJ databases">
        <title>Parelaphostrongylus tenuis whole genome reference sequence.</title>
        <authorList>
            <person name="Garwood T.J."/>
            <person name="Larsen P.A."/>
            <person name="Fountain-Jones N.M."/>
            <person name="Garbe J.R."/>
            <person name="Macchietto M.G."/>
            <person name="Kania S.A."/>
            <person name="Gerhold R.W."/>
            <person name="Richards J.E."/>
            <person name="Wolf T.M."/>
        </authorList>
    </citation>
    <scope>NUCLEOTIDE SEQUENCE</scope>
    <source>
        <strain evidence="1">MNPRO001-30</strain>
        <tissue evidence="1">Meninges</tissue>
    </source>
</reference>
<comment type="caution">
    <text evidence="1">The sequence shown here is derived from an EMBL/GenBank/DDBJ whole genome shotgun (WGS) entry which is preliminary data.</text>
</comment>
<proteinExistence type="predicted"/>
<sequence length="136" mass="15633">MSPNILHFKELGVGVQCRAILQQASRSIRKVHDGYMGVDCEGSKRLWPLENVEWGKYDDRRDDESHWFVPSYGIVTLLDMKDYWSSHPSFNNPNLGANIMSRGKVLNAINHSHLADNEWCDSEDPMYKIRPLLNTG</sequence>
<accession>A0AAD5QTY5</accession>
<evidence type="ECO:0000313" key="3">
    <source>
        <dbReference type="Proteomes" id="UP001196413"/>
    </source>
</evidence>
<name>A0AAD5QTY5_PARTN</name>
<gene>
    <name evidence="1" type="ORF">KIN20_024855</name>
    <name evidence="2" type="ORF">KIN20_024858</name>
</gene>
<dbReference type="AlphaFoldDB" id="A0AAD5QTY5"/>
<dbReference type="Proteomes" id="UP001196413">
    <property type="component" value="Unassembled WGS sequence"/>
</dbReference>
<organism evidence="1 3">
    <name type="scientific">Parelaphostrongylus tenuis</name>
    <name type="common">Meningeal worm</name>
    <dbReference type="NCBI Taxonomy" id="148309"/>
    <lineage>
        <taxon>Eukaryota</taxon>
        <taxon>Metazoa</taxon>
        <taxon>Ecdysozoa</taxon>
        <taxon>Nematoda</taxon>
        <taxon>Chromadorea</taxon>
        <taxon>Rhabditida</taxon>
        <taxon>Rhabditina</taxon>
        <taxon>Rhabditomorpha</taxon>
        <taxon>Strongyloidea</taxon>
        <taxon>Metastrongylidae</taxon>
        <taxon>Parelaphostrongylus</taxon>
    </lineage>
</organism>
<evidence type="ECO:0000313" key="1">
    <source>
        <dbReference type="EMBL" id="KAJ1364708.1"/>
    </source>
</evidence>
<evidence type="ECO:0000313" key="2">
    <source>
        <dbReference type="EMBL" id="KAJ1364711.1"/>
    </source>
</evidence>
<dbReference type="EMBL" id="JAHQIW010005041">
    <property type="protein sequence ID" value="KAJ1364708.1"/>
    <property type="molecule type" value="Genomic_DNA"/>
</dbReference>
<dbReference type="EMBL" id="JAHQIW010005043">
    <property type="protein sequence ID" value="KAJ1364711.1"/>
    <property type="molecule type" value="Genomic_DNA"/>
</dbReference>